<sequence length="39" mass="4096">MSVTEHMAVAVNPPRPPSPAEEMTFTDAPTLAIAARNSS</sequence>
<organism evidence="2 3">
    <name type="scientific">Acetobacter tropicalis</name>
    <dbReference type="NCBI Taxonomy" id="104102"/>
    <lineage>
        <taxon>Bacteria</taxon>
        <taxon>Pseudomonadati</taxon>
        <taxon>Pseudomonadota</taxon>
        <taxon>Alphaproteobacteria</taxon>
        <taxon>Acetobacterales</taxon>
        <taxon>Acetobacteraceae</taxon>
        <taxon>Acetobacter</taxon>
    </lineage>
</organism>
<evidence type="ECO:0000313" key="2">
    <source>
        <dbReference type="EMBL" id="KGB23057.1"/>
    </source>
</evidence>
<dbReference type="Proteomes" id="UP000029448">
    <property type="component" value="Unassembled WGS sequence"/>
</dbReference>
<dbReference type="AlphaFoldDB" id="A0A094YNU6"/>
<keyword evidence="3" id="KW-1185">Reference proteome</keyword>
<accession>A0A094YNU6</accession>
<gene>
    <name evidence="2" type="ORF">AtDm6_1926</name>
</gene>
<protein>
    <submittedName>
        <fullName evidence="2">Uncharacterized protein</fullName>
    </submittedName>
</protein>
<reference evidence="2 3" key="1">
    <citation type="submission" date="2014-06" db="EMBL/GenBank/DDBJ databases">
        <title>Functional and comparative genomic analyses of the Drosophila gut microbiota identify candidate symbiosis factors.</title>
        <authorList>
            <person name="Newell P.D."/>
            <person name="Chaston J.M."/>
            <person name="Douglas A.E."/>
        </authorList>
    </citation>
    <scope>NUCLEOTIDE SEQUENCE [LARGE SCALE GENOMIC DNA]</scope>
    <source>
        <strain evidence="2 3">DmCS_006</strain>
    </source>
</reference>
<evidence type="ECO:0000313" key="3">
    <source>
        <dbReference type="Proteomes" id="UP000029448"/>
    </source>
</evidence>
<proteinExistence type="predicted"/>
<comment type="caution">
    <text evidence="2">The sequence shown here is derived from an EMBL/GenBank/DDBJ whole genome shotgun (WGS) entry which is preliminary data.</text>
</comment>
<evidence type="ECO:0000256" key="1">
    <source>
        <dbReference type="SAM" id="MobiDB-lite"/>
    </source>
</evidence>
<feature type="region of interest" description="Disordered" evidence="1">
    <location>
        <begin position="1"/>
        <end position="23"/>
    </location>
</feature>
<dbReference type="EMBL" id="JOKM01000071">
    <property type="protein sequence ID" value="KGB23057.1"/>
    <property type="molecule type" value="Genomic_DNA"/>
</dbReference>
<name>A0A094YNU6_9PROT</name>